<evidence type="ECO:0000313" key="6">
    <source>
        <dbReference type="Proteomes" id="UP001634007"/>
    </source>
</evidence>
<proteinExistence type="inferred from homology"/>
<evidence type="ECO:0000313" key="5">
    <source>
        <dbReference type="EMBL" id="KAL3722537.1"/>
    </source>
</evidence>
<keyword evidence="2" id="KW-0805">Transcription regulation</keyword>
<feature type="compositionally biased region" description="Low complexity" evidence="4">
    <location>
        <begin position="122"/>
        <end position="134"/>
    </location>
</feature>
<comment type="similarity">
    <text evidence="1">Belongs to the mTERF family.</text>
</comment>
<dbReference type="InterPro" id="IPR038538">
    <property type="entry name" value="MTERF_sf"/>
</dbReference>
<dbReference type="PANTHER" id="PTHR13068:SF98">
    <property type="entry name" value="TRANSCRIPTION TERMINATION FACTOR MTERF2, CHLOROPLASTIC"/>
    <property type="match status" value="1"/>
</dbReference>
<dbReference type="EMBL" id="JBJKBG010000009">
    <property type="protein sequence ID" value="KAL3722537.1"/>
    <property type="molecule type" value="Genomic_DNA"/>
</dbReference>
<protein>
    <recommendedName>
        <fullName evidence="7">Embryo defective 2219</fullName>
    </recommendedName>
</protein>
<evidence type="ECO:0000256" key="3">
    <source>
        <dbReference type="ARBA" id="ARBA00022946"/>
    </source>
</evidence>
<dbReference type="Proteomes" id="UP001634007">
    <property type="component" value="Unassembled WGS sequence"/>
</dbReference>
<keyword evidence="6" id="KW-1185">Reference proteome</keyword>
<dbReference type="GO" id="GO:0006353">
    <property type="term" value="P:DNA-templated transcription termination"/>
    <property type="evidence" value="ECO:0007669"/>
    <property type="project" value="UniProtKB-KW"/>
</dbReference>
<feature type="region of interest" description="Disordered" evidence="4">
    <location>
        <begin position="114"/>
        <end position="147"/>
    </location>
</feature>
<evidence type="ECO:0000256" key="4">
    <source>
        <dbReference type="SAM" id="MobiDB-lite"/>
    </source>
</evidence>
<keyword evidence="3" id="KW-0809">Transit peptide</keyword>
<dbReference type="InterPro" id="IPR003690">
    <property type="entry name" value="MTERF"/>
</dbReference>
<name>A0ABD3J4P0_EUCGL</name>
<accession>A0ABD3J4P0</accession>
<evidence type="ECO:0008006" key="7">
    <source>
        <dbReference type="Google" id="ProtNLM"/>
    </source>
</evidence>
<gene>
    <name evidence="5" type="ORF">ACJRO7_034846</name>
</gene>
<dbReference type="Gene3D" id="1.25.70.10">
    <property type="entry name" value="Transcription termination factor 3, mitochondrial"/>
    <property type="match status" value="1"/>
</dbReference>
<dbReference type="FunFam" id="1.25.70.10:FF:000009">
    <property type="entry name" value="BnaA09g42960D protein"/>
    <property type="match status" value="1"/>
</dbReference>
<organism evidence="5 6">
    <name type="scientific">Eucalyptus globulus</name>
    <name type="common">Tasmanian blue gum</name>
    <dbReference type="NCBI Taxonomy" id="34317"/>
    <lineage>
        <taxon>Eukaryota</taxon>
        <taxon>Viridiplantae</taxon>
        <taxon>Streptophyta</taxon>
        <taxon>Embryophyta</taxon>
        <taxon>Tracheophyta</taxon>
        <taxon>Spermatophyta</taxon>
        <taxon>Magnoliopsida</taxon>
        <taxon>eudicotyledons</taxon>
        <taxon>Gunneridae</taxon>
        <taxon>Pentapetalae</taxon>
        <taxon>rosids</taxon>
        <taxon>malvids</taxon>
        <taxon>Myrtales</taxon>
        <taxon>Myrtaceae</taxon>
        <taxon>Myrtoideae</taxon>
        <taxon>Eucalypteae</taxon>
        <taxon>Eucalyptus</taxon>
    </lineage>
</organism>
<sequence>MMLHFSLHSTFPPGHHQTMLLHLPFPSNSATSFRLFSCLHRSPDNASAAAAAAAGNSSPDHPVLRTHNSKSTSLLRRHLSPQAPEPSPIPNQLDIPPQDRIELLETSLSAKRRPQFPGSIYAGSPSDADGGASSRPPPRTLFRDGTDGDEEMIVRAIEIRRKVTAEILKGAMRKGKFGITYIDNLVERVPAFIDWVMIEAAAMKRLPEFVESSFNVRAKAVVQDSNFVPLIRWLKHNSLSYPQIGKLICMSRGNLESIRQFAEWLKSTNVKGRFVGVALMKAGDNILERGTDELDEMVQYLEDNGVRREWMGYVVSRSPQLLSYSMEEVKSRVAFYLDMGMNENDFGTMVFDYPKALGHFTMEEMNQKVHYLKEFGLNIEEVGKLLAFKPQLMSCSIDDRWKPLVKYLYYLGISRDGMRRMLVIKPMIFCLDLEKVIAPKVLFFRDIGIRDDAIGKMLVKFPPLLTYSLYKKIRPVVIFLMTKAGVTEKNIAKVIALGPELLGCSIANKLEISLKYFLSLGIRVRQLGEMIADFPMLLRYNVDILRPKYRYLRRTMVRPLEDLIEFPRFLSYSLEGRIIPRHVVLVENRINMKLRYMLAGTDEEFEQRVKDAVERRHNFESRVSSKNLSNSFILDQQLERTAVGYTQTEITYSNSQESELFYCSDSVDSSSSDEHRSSSLLH</sequence>
<evidence type="ECO:0000256" key="1">
    <source>
        <dbReference type="ARBA" id="ARBA00007692"/>
    </source>
</evidence>
<comment type="caution">
    <text evidence="5">The sequence shown here is derived from an EMBL/GenBank/DDBJ whole genome shotgun (WGS) entry which is preliminary data.</text>
</comment>
<dbReference type="PANTHER" id="PTHR13068">
    <property type="entry name" value="CGI-12 PROTEIN-RELATED"/>
    <property type="match status" value="1"/>
</dbReference>
<dbReference type="AlphaFoldDB" id="A0ABD3J4P0"/>
<feature type="region of interest" description="Disordered" evidence="4">
    <location>
        <begin position="49"/>
        <end position="96"/>
    </location>
</feature>
<keyword evidence="2" id="KW-0806">Transcription termination</keyword>
<dbReference type="Pfam" id="PF02536">
    <property type="entry name" value="mTERF"/>
    <property type="match status" value="1"/>
</dbReference>
<reference evidence="5 6" key="1">
    <citation type="submission" date="2024-11" db="EMBL/GenBank/DDBJ databases">
        <title>Chromosome-level genome assembly of Eucalyptus globulus Labill. provides insights into its genome evolution.</title>
        <authorList>
            <person name="Li X."/>
        </authorList>
    </citation>
    <scope>NUCLEOTIDE SEQUENCE [LARGE SCALE GENOMIC DNA]</scope>
    <source>
        <strain evidence="5">CL2024</strain>
        <tissue evidence="5">Fresh tender leaves</tissue>
    </source>
</reference>
<dbReference type="SMART" id="SM00733">
    <property type="entry name" value="Mterf"/>
    <property type="match status" value="8"/>
</dbReference>
<evidence type="ECO:0000256" key="2">
    <source>
        <dbReference type="ARBA" id="ARBA00022472"/>
    </source>
</evidence>
<keyword evidence="2" id="KW-0804">Transcription</keyword>